<evidence type="ECO:0000256" key="1">
    <source>
        <dbReference type="ARBA" id="ARBA00000085"/>
    </source>
</evidence>
<keyword evidence="7" id="KW-0808">Transferase</keyword>
<dbReference type="AlphaFoldDB" id="A0AA48K9Z5"/>
<dbReference type="Pfam" id="PF00072">
    <property type="entry name" value="Response_reg"/>
    <property type="match status" value="1"/>
</dbReference>
<evidence type="ECO:0000259" key="5">
    <source>
        <dbReference type="PROSITE" id="PS50109"/>
    </source>
</evidence>
<dbReference type="InterPro" id="IPR005467">
    <property type="entry name" value="His_kinase_dom"/>
</dbReference>
<dbReference type="SUPFAM" id="SSF55874">
    <property type="entry name" value="ATPase domain of HSP90 chaperone/DNA topoisomerase II/histidine kinase"/>
    <property type="match status" value="1"/>
</dbReference>
<dbReference type="InterPro" id="IPR003661">
    <property type="entry name" value="HisK_dim/P_dom"/>
</dbReference>
<evidence type="ECO:0000256" key="3">
    <source>
        <dbReference type="ARBA" id="ARBA00022553"/>
    </source>
</evidence>
<dbReference type="KEGG" id="msil:METEAL_32350"/>
<dbReference type="PRINTS" id="PR00344">
    <property type="entry name" value="BCTRLSENSOR"/>
</dbReference>
<feature type="modified residue" description="4-aspartylphosphate" evidence="4">
    <location>
        <position position="564"/>
    </location>
</feature>
<dbReference type="SMART" id="SM00388">
    <property type="entry name" value="HisKA"/>
    <property type="match status" value="1"/>
</dbReference>
<dbReference type="Pfam" id="PF13188">
    <property type="entry name" value="PAS_8"/>
    <property type="match status" value="1"/>
</dbReference>
<dbReference type="SMART" id="SM00387">
    <property type="entry name" value="HATPase_c"/>
    <property type="match status" value="1"/>
</dbReference>
<name>A0AA48K9Z5_9BACT</name>
<dbReference type="InterPro" id="IPR001789">
    <property type="entry name" value="Sig_transdc_resp-reg_receiver"/>
</dbReference>
<evidence type="ECO:0000313" key="8">
    <source>
        <dbReference type="Proteomes" id="UP001238179"/>
    </source>
</evidence>
<feature type="domain" description="Response regulatory" evidence="6">
    <location>
        <begin position="514"/>
        <end position="629"/>
    </location>
</feature>
<dbReference type="Gene3D" id="3.30.450.20">
    <property type="entry name" value="PAS domain"/>
    <property type="match status" value="1"/>
</dbReference>
<dbReference type="SMART" id="SM00448">
    <property type="entry name" value="REC"/>
    <property type="match status" value="2"/>
</dbReference>
<dbReference type="InterPro" id="IPR000014">
    <property type="entry name" value="PAS"/>
</dbReference>
<dbReference type="PROSITE" id="PS50110">
    <property type="entry name" value="RESPONSE_REGULATORY"/>
    <property type="match status" value="2"/>
</dbReference>
<feature type="domain" description="Response regulatory" evidence="6">
    <location>
        <begin position="6"/>
        <end position="122"/>
    </location>
</feature>
<evidence type="ECO:0000313" key="7">
    <source>
        <dbReference type="EMBL" id="BDU74061.1"/>
    </source>
</evidence>
<dbReference type="CDD" id="cd00082">
    <property type="entry name" value="HisKA"/>
    <property type="match status" value="1"/>
</dbReference>
<dbReference type="SUPFAM" id="SSF47384">
    <property type="entry name" value="Homodimeric domain of signal transducing histidine kinase"/>
    <property type="match status" value="1"/>
</dbReference>
<dbReference type="PANTHER" id="PTHR43065:SF42">
    <property type="entry name" value="TWO-COMPONENT SENSOR PPRA"/>
    <property type="match status" value="1"/>
</dbReference>
<keyword evidence="7" id="KW-0418">Kinase</keyword>
<organism evidence="7 8">
    <name type="scientific">Mesoterricola silvestris</name>
    <dbReference type="NCBI Taxonomy" id="2927979"/>
    <lineage>
        <taxon>Bacteria</taxon>
        <taxon>Pseudomonadati</taxon>
        <taxon>Acidobacteriota</taxon>
        <taxon>Holophagae</taxon>
        <taxon>Holophagales</taxon>
        <taxon>Holophagaceae</taxon>
        <taxon>Mesoterricola</taxon>
    </lineage>
</organism>
<protein>
    <recommendedName>
        <fullName evidence="2">histidine kinase</fullName>
        <ecNumber evidence="2">2.7.13.3</ecNumber>
    </recommendedName>
</protein>
<dbReference type="GO" id="GO:0000155">
    <property type="term" value="F:phosphorelay sensor kinase activity"/>
    <property type="evidence" value="ECO:0007669"/>
    <property type="project" value="InterPro"/>
</dbReference>
<dbReference type="InterPro" id="IPR036890">
    <property type="entry name" value="HATPase_C_sf"/>
</dbReference>
<dbReference type="CDD" id="cd00156">
    <property type="entry name" value="REC"/>
    <property type="match status" value="1"/>
</dbReference>
<dbReference type="CDD" id="cd00130">
    <property type="entry name" value="PAS"/>
    <property type="match status" value="1"/>
</dbReference>
<gene>
    <name evidence="7" type="ORF">METEAL_32350</name>
</gene>
<dbReference type="SUPFAM" id="SSF52172">
    <property type="entry name" value="CheY-like"/>
    <property type="match status" value="2"/>
</dbReference>
<feature type="domain" description="Histidine kinase" evidence="5">
    <location>
        <begin position="285"/>
        <end position="494"/>
    </location>
</feature>
<keyword evidence="3 4" id="KW-0597">Phosphoprotein</keyword>
<dbReference type="InterPro" id="IPR004358">
    <property type="entry name" value="Sig_transdc_His_kin-like_C"/>
</dbReference>
<dbReference type="SUPFAM" id="SSF55785">
    <property type="entry name" value="PYP-like sensor domain (PAS domain)"/>
    <property type="match status" value="1"/>
</dbReference>
<comment type="catalytic activity">
    <reaction evidence="1">
        <text>ATP + protein L-histidine = ADP + protein N-phospho-L-histidine.</text>
        <dbReference type="EC" id="2.7.13.3"/>
    </reaction>
</comment>
<dbReference type="EC" id="2.7.13.3" evidence="2"/>
<dbReference type="InterPro" id="IPR011006">
    <property type="entry name" value="CheY-like_superfamily"/>
</dbReference>
<dbReference type="Pfam" id="PF00512">
    <property type="entry name" value="HisKA"/>
    <property type="match status" value="1"/>
</dbReference>
<dbReference type="RefSeq" id="WP_316412732.1">
    <property type="nucleotide sequence ID" value="NZ_AP027080.1"/>
</dbReference>
<feature type="modified residue" description="4-aspartylphosphate" evidence="4">
    <location>
        <position position="57"/>
    </location>
</feature>
<dbReference type="PANTHER" id="PTHR43065">
    <property type="entry name" value="SENSOR HISTIDINE KINASE"/>
    <property type="match status" value="1"/>
</dbReference>
<keyword evidence="8" id="KW-1185">Reference proteome</keyword>
<reference evidence="8" key="1">
    <citation type="journal article" date="2023" name="Int. J. Syst. Evol. Microbiol.">
        <title>Mesoterricola silvestris gen. nov., sp. nov., Mesoterricola sediminis sp. nov., Geothrix oryzae sp. nov., Geothrix edaphica sp. nov., Geothrix rubra sp. nov., and Geothrix limicola sp. nov., six novel members of Acidobacteriota isolated from soils.</title>
        <authorList>
            <person name="Itoh H."/>
            <person name="Sugisawa Y."/>
            <person name="Mise K."/>
            <person name="Xu Z."/>
            <person name="Kuniyasu M."/>
            <person name="Ushijima N."/>
            <person name="Kawano K."/>
            <person name="Kobayashi E."/>
            <person name="Shiratori Y."/>
            <person name="Masuda Y."/>
            <person name="Senoo K."/>
        </authorList>
    </citation>
    <scope>NUCLEOTIDE SEQUENCE [LARGE SCALE GENOMIC DNA]</scope>
    <source>
        <strain evidence="8">W79</strain>
    </source>
</reference>
<dbReference type="Gene3D" id="3.40.50.2300">
    <property type="match status" value="2"/>
</dbReference>
<dbReference type="CDD" id="cd17546">
    <property type="entry name" value="REC_hyHK_CKI1_RcsC-like"/>
    <property type="match status" value="1"/>
</dbReference>
<dbReference type="Gene3D" id="3.30.565.10">
    <property type="entry name" value="Histidine kinase-like ATPase, C-terminal domain"/>
    <property type="match status" value="1"/>
</dbReference>
<dbReference type="Proteomes" id="UP001238179">
    <property type="component" value="Chromosome"/>
</dbReference>
<dbReference type="InterPro" id="IPR036097">
    <property type="entry name" value="HisK_dim/P_sf"/>
</dbReference>
<dbReference type="InterPro" id="IPR003594">
    <property type="entry name" value="HATPase_dom"/>
</dbReference>
<proteinExistence type="predicted"/>
<dbReference type="Gene3D" id="1.10.287.130">
    <property type="match status" value="1"/>
</dbReference>
<dbReference type="Pfam" id="PF02518">
    <property type="entry name" value="HATPase_c"/>
    <property type="match status" value="1"/>
</dbReference>
<evidence type="ECO:0000259" key="6">
    <source>
        <dbReference type="PROSITE" id="PS50110"/>
    </source>
</evidence>
<accession>A0AA48K9Z5</accession>
<evidence type="ECO:0000256" key="2">
    <source>
        <dbReference type="ARBA" id="ARBA00012438"/>
    </source>
</evidence>
<dbReference type="EMBL" id="AP027080">
    <property type="protein sequence ID" value="BDU74061.1"/>
    <property type="molecule type" value="Genomic_DNA"/>
</dbReference>
<dbReference type="InterPro" id="IPR035965">
    <property type="entry name" value="PAS-like_dom_sf"/>
</dbReference>
<evidence type="ECO:0000256" key="4">
    <source>
        <dbReference type="PROSITE-ProRule" id="PRU00169"/>
    </source>
</evidence>
<sequence length="629" mass="69290">MKPRLKILVVEDSEADFSLHLRNLSKHGTEADCVRVDTLGALETALQDRSWDAIISDYSLPELEFDQVLALARRKLPGVPFILVSGSIGEEVAVDLLRQGVWDFVWKDRPARLSQCLANCLGEARSRNARHEAELALRASESRYRSLFENMLDGYAHARILREEDGTVDWLYLDVNPAFERLTGLRDVVGRRLSEVLPGIRESEPQFVEAFSRVAATGVPERLELFAGTQGIWYSNSIYSPARDEFVVVFDNITQRKNEEMARRNLEDQIRHTEKLESLGSLASGVAHDMNNVLAAILAVGQVLQLKSEEDPGMASALDTIIKAANRGRDLVRGLTNFARKDLRAAEPLDLNRIVKEEAALLERTLRQKIRLEVDLAEPLPPFMGEAGNFGSALMNLCVNAVDAMPEGGVLALRTRQAEAGWMELIVEDSGTGMPPEVINRALEPFFTTKEPGKGTGLGLAMVHGTVKAHGGSLEIRSRVGKGTQIHIRLPAVAGAALEEHAQREAGIRRRVLRILVVDDDELIQATVPLLLHHLGHTPVAAMSGEEALDQLEKGLKVDAVILDLNMPGMGGEAAYLRMRMLRPSLPVLVATGFMDPSTDLLLQGDTRAASLSKPFSLEELHRKLEALV</sequence>
<dbReference type="PROSITE" id="PS50109">
    <property type="entry name" value="HIS_KIN"/>
    <property type="match status" value="1"/>
</dbReference>